<evidence type="ECO:0000256" key="2">
    <source>
        <dbReference type="ARBA" id="ARBA00022786"/>
    </source>
</evidence>
<dbReference type="PANTHER" id="PTHR12555">
    <property type="entry name" value="UBIQUITIN FUSION DEGRADATON PROTEIN 1"/>
    <property type="match status" value="1"/>
</dbReference>
<evidence type="ECO:0000259" key="3">
    <source>
        <dbReference type="Pfam" id="PF03152"/>
    </source>
</evidence>
<name>A0AAD7XPC9_9STRA</name>
<feature type="domain" description="Ubiquitin fusion degradation protein UFD1 N-terminal subdomain 2" evidence="4">
    <location>
        <begin position="185"/>
        <end position="268"/>
    </location>
</feature>
<comment type="similarity">
    <text evidence="1">Belongs to the UFD1 family.</text>
</comment>
<dbReference type="GO" id="GO:0036503">
    <property type="term" value="P:ERAD pathway"/>
    <property type="evidence" value="ECO:0007669"/>
    <property type="project" value="TreeGrafter"/>
</dbReference>
<dbReference type="InterPro" id="IPR055417">
    <property type="entry name" value="UFD1_N1"/>
</dbReference>
<dbReference type="InterPro" id="IPR042299">
    <property type="entry name" value="Ufd1-like_Nn"/>
</dbReference>
<feature type="domain" description="Ubiquitin fusion degradation protein UFD1 N-terminal subdomain 1" evidence="3">
    <location>
        <begin position="94"/>
        <end position="182"/>
    </location>
</feature>
<dbReference type="InterPro" id="IPR055418">
    <property type="entry name" value="UFD1_N2"/>
</dbReference>
<dbReference type="InterPro" id="IPR004854">
    <property type="entry name" value="Ufd1-like"/>
</dbReference>
<dbReference type="Pfam" id="PF03152">
    <property type="entry name" value="UFD1_N1"/>
    <property type="match status" value="1"/>
</dbReference>
<keyword evidence="2" id="KW-0833">Ubl conjugation pathway</keyword>
<dbReference type="EMBL" id="JAQMWT010000178">
    <property type="protein sequence ID" value="KAJ8608246.1"/>
    <property type="molecule type" value="Genomic_DNA"/>
</dbReference>
<dbReference type="Proteomes" id="UP001230188">
    <property type="component" value="Unassembled WGS sequence"/>
</dbReference>
<evidence type="ECO:0000259" key="4">
    <source>
        <dbReference type="Pfam" id="PF24842"/>
    </source>
</evidence>
<sequence>MLVHLLLLLGSVAIELGPRDPSLRRLGDQFEAIYGDLTGRREAARAARERAELEQQLEDYNAIQRASGAFHRALLVLPLNEKFDPPPGSPGHGKLQFSDKVSMPRDIGAELARRQLEVPWQFEVEAVNEPFDDLPWKPPLTKIFCSPLDFRAPANYLFVPLWMMHQLRLKPYDPVKVTWVKLKNGASIKLVSHQDSFLKLSNPRAILESELKYYSAATRGATISLVYNGRQFDFDVDDCVGTVVGTYRPERCDGVSIQDADVSLDLAPVGLDVSPRRNNKPDAPDAAD</sequence>
<protein>
    <submittedName>
        <fullName evidence="5">Uncharacterized protein</fullName>
    </submittedName>
</protein>
<organism evidence="5 6">
    <name type="scientific">Chrysophaeum taylorii</name>
    <dbReference type="NCBI Taxonomy" id="2483200"/>
    <lineage>
        <taxon>Eukaryota</taxon>
        <taxon>Sar</taxon>
        <taxon>Stramenopiles</taxon>
        <taxon>Ochrophyta</taxon>
        <taxon>Pelagophyceae</taxon>
        <taxon>Pelagomonadales</taxon>
        <taxon>Pelagomonadaceae</taxon>
        <taxon>Chrysophaeum</taxon>
    </lineage>
</organism>
<proteinExistence type="inferred from homology"/>
<dbReference type="AlphaFoldDB" id="A0AAD7XPC9"/>
<evidence type="ECO:0000313" key="5">
    <source>
        <dbReference type="EMBL" id="KAJ8608246.1"/>
    </source>
</evidence>
<accession>A0AAD7XPC9</accession>
<evidence type="ECO:0000313" key="6">
    <source>
        <dbReference type="Proteomes" id="UP001230188"/>
    </source>
</evidence>
<dbReference type="Gene3D" id="2.40.40.50">
    <property type="entry name" value="Ubiquitin fusion degradation protein UFD1, N-terminal domain"/>
    <property type="match status" value="1"/>
</dbReference>
<reference evidence="5" key="1">
    <citation type="submission" date="2023-01" db="EMBL/GenBank/DDBJ databases">
        <title>Metagenome sequencing of chrysophaentin producing Chrysophaeum taylorii.</title>
        <authorList>
            <person name="Davison J."/>
            <person name="Bewley C."/>
        </authorList>
    </citation>
    <scope>NUCLEOTIDE SEQUENCE</scope>
    <source>
        <strain evidence="5">NIES-1699</strain>
    </source>
</reference>
<dbReference type="GO" id="GO:0034098">
    <property type="term" value="C:VCP-NPL4-UFD1 AAA ATPase complex"/>
    <property type="evidence" value="ECO:0007669"/>
    <property type="project" value="TreeGrafter"/>
</dbReference>
<comment type="caution">
    <text evidence="5">The sequence shown here is derived from an EMBL/GenBank/DDBJ whole genome shotgun (WGS) entry which is preliminary data.</text>
</comment>
<keyword evidence="6" id="KW-1185">Reference proteome</keyword>
<dbReference type="GO" id="GO:0031593">
    <property type="term" value="F:polyubiquitin modification-dependent protein binding"/>
    <property type="evidence" value="ECO:0007669"/>
    <property type="project" value="TreeGrafter"/>
</dbReference>
<dbReference type="Pfam" id="PF24842">
    <property type="entry name" value="UFD1_N2"/>
    <property type="match status" value="1"/>
</dbReference>
<dbReference type="GO" id="GO:0006511">
    <property type="term" value="P:ubiquitin-dependent protein catabolic process"/>
    <property type="evidence" value="ECO:0007669"/>
    <property type="project" value="InterPro"/>
</dbReference>
<evidence type="ECO:0000256" key="1">
    <source>
        <dbReference type="ARBA" id="ARBA00006043"/>
    </source>
</evidence>
<dbReference type="Gene3D" id="3.10.330.10">
    <property type="match status" value="1"/>
</dbReference>
<dbReference type="PANTHER" id="PTHR12555:SF13">
    <property type="entry name" value="UBIQUITIN RECOGNITION FACTOR IN ER-ASSOCIATED DEGRADATION PROTEIN 1"/>
    <property type="match status" value="1"/>
</dbReference>
<gene>
    <name evidence="5" type="ORF">CTAYLR_009475</name>
</gene>